<organism evidence="2 3">
    <name type="scientific">Symbiodinium microadriaticum</name>
    <name type="common">Dinoflagellate</name>
    <name type="synonym">Zooxanthella microadriatica</name>
    <dbReference type="NCBI Taxonomy" id="2951"/>
    <lineage>
        <taxon>Eukaryota</taxon>
        <taxon>Sar</taxon>
        <taxon>Alveolata</taxon>
        <taxon>Dinophyceae</taxon>
        <taxon>Suessiales</taxon>
        <taxon>Symbiodiniaceae</taxon>
        <taxon>Symbiodinium</taxon>
    </lineage>
</organism>
<proteinExistence type="predicted"/>
<evidence type="ECO:0000313" key="2">
    <source>
        <dbReference type="EMBL" id="OLQ11795.1"/>
    </source>
</evidence>
<comment type="caution">
    <text evidence="2">The sequence shown here is derived from an EMBL/GenBank/DDBJ whole genome shotgun (WGS) entry which is preliminary data.</text>
</comment>
<evidence type="ECO:0000256" key="1">
    <source>
        <dbReference type="SAM" id="MobiDB-lite"/>
    </source>
</evidence>
<evidence type="ECO:0000313" key="3">
    <source>
        <dbReference type="Proteomes" id="UP000186817"/>
    </source>
</evidence>
<dbReference type="OrthoDB" id="420838at2759"/>
<keyword evidence="3" id="KW-1185">Reference proteome</keyword>
<feature type="region of interest" description="Disordered" evidence="1">
    <location>
        <begin position="562"/>
        <end position="582"/>
    </location>
</feature>
<sequence>MNAEDDFGQEQSALQSVSLLEMWEGKFDSKPEADGQPEAAEGQAAVPAKGRGKKGRGGKGQKTAGKGDKQSAGPGALNTTKKQPVSTCICPGCHYPKYPGSKFCSLGEHKKSFDNMQYQRRSRKDLTEEQKQAYDEAMKDEGVCGREVLAFHKDNPPEMKKKGLVDFARFERIRGTRTSAKDSLGDIPMTERAFYKYCENKLGLTEEEMTEWWKELYADATVKRDNKGFRGAEQLWINAHVMKLREKENYVDARSVEFSGDIRAPTLEQREMLGRHVARQDDGFQDEHFQLTAHQLDDLKQGPQPAQTTPKKKKTGQEEDEVTPEKVINLTRERPNLSAIIEKGVRKLETDLKKSFAHAVDLMPKYADHPDDLKASDRILITFCRTAQQRQELVARILGQPADICQLVPDGHAAGAAAAPGTPASEVTVTGDAMKAVVEQELAKKKAMSFEVFLEQESVRAQKFWQGELSSVVSIQSLRELIDAVMAAQTSETFLQLKHQWEQSNKALTEISKGLKIATDDVYKHLKAKLSEQARDKKRKADAAAKQQLAKVKAEAKAAADSIKKRKTDAHGQGVSKPLFKSNLPPEVQDVAELSTPASVADMDFNAPWLLKDSGHMQKALQHSAVQKSLAIWGAQYKKAMSQHKLNVVTYPIPDGQGREILFDAWNNFIPSGQHVDVSSVAGGAEFEKAVWLFGVSSDLQAVSVTPNHAALFKTLACGEIHHWLVERASLVAALKTIGKEDNDFTASLQGCNSDDLASLVQAGAKMRKCVLTKESLLYVPCGWIQVETVTNHSLVYGARKSWFHKCGKDAYAATVEALKKGGTASTARMEVYIDDIKEVGESAAGALTSLLDGGTQLVTASTSVVRAASVNTLSVAQAAWEGVDLVGMNATKVIGRVLGASAAAVEQWLYSVQGREVLRDPAPAVLDFWVGLLQSQGLHLPVVTAETEALVASGDYWSAAGVVSFAANGLVVFEFRMLRMDFTPRWANPMWQVAGWDAADEYDQILVIARDFAASVPAVNSTWDHVLPLPPAAARWHAFVGLCRCVSAVLLWPLCSGCCFLVSMWEYGTMHPLTFGGGLLLATCAQWWLRRQTGSGSPAGRWTDWARFVELTVLLQGWSLVRRAPGDAALRS</sequence>
<protein>
    <submittedName>
        <fullName evidence="2">Uncharacterized protein</fullName>
    </submittedName>
</protein>
<feature type="compositionally biased region" description="Polar residues" evidence="1">
    <location>
        <begin position="9"/>
        <end position="18"/>
    </location>
</feature>
<dbReference type="Proteomes" id="UP000186817">
    <property type="component" value="Unassembled WGS sequence"/>
</dbReference>
<dbReference type="EMBL" id="LSRX01000054">
    <property type="protein sequence ID" value="OLQ11795.1"/>
    <property type="molecule type" value="Genomic_DNA"/>
</dbReference>
<feature type="region of interest" description="Disordered" evidence="1">
    <location>
        <begin position="1"/>
        <end position="84"/>
    </location>
</feature>
<reference evidence="2 3" key="1">
    <citation type="submission" date="2016-02" db="EMBL/GenBank/DDBJ databases">
        <title>Genome analysis of coral dinoflagellate symbionts highlights evolutionary adaptations to a symbiotic lifestyle.</title>
        <authorList>
            <person name="Aranda M."/>
            <person name="Li Y."/>
            <person name="Liew Y.J."/>
            <person name="Baumgarten S."/>
            <person name="Simakov O."/>
            <person name="Wilson M."/>
            <person name="Piel J."/>
            <person name="Ashoor H."/>
            <person name="Bougouffa S."/>
            <person name="Bajic V.B."/>
            <person name="Ryu T."/>
            <person name="Ravasi T."/>
            <person name="Bayer T."/>
            <person name="Micklem G."/>
            <person name="Kim H."/>
            <person name="Bhak J."/>
            <person name="Lajeunesse T.C."/>
            <person name="Voolstra C.R."/>
        </authorList>
    </citation>
    <scope>NUCLEOTIDE SEQUENCE [LARGE SCALE GENOMIC DNA]</scope>
    <source>
        <strain evidence="2 3">CCMP2467</strain>
    </source>
</reference>
<feature type="region of interest" description="Disordered" evidence="1">
    <location>
        <begin position="295"/>
        <end position="325"/>
    </location>
</feature>
<name>A0A1Q9EWN9_SYMMI</name>
<accession>A0A1Q9EWN9</accession>
<feature type="compositionally biased region" description="Basic residues" evidence="1">
    <location>
        <begin position="50"/>
        <end position="59"/>
    </location>
</feature>
<gene>
    <name evidence="2" type="ORF">AK812_SmicGene4404</name>
</gene>
<feature type="compositionally biased region" description="Basic and acidic residues" evidence="1">
    <location>
        <begin position="23"/>
        <end position="33"/>
    </location>
</feature>
<dbReference type="AlphaFoldDB" id="A0A1Q9EWN9"/>